<organism evidence="2 3">
    <name type="scientific">endosymbiont of Galathealinum brachiosum</name>
    <dbReference type="NCBI Taxonomy" id="2200906"/>
    <lineage>
        <taxon>Bacteria</taxon>
        <taxon>Pseudomonadati</taxon>
        <taxon>Pseudomonadota</taxon>
        <taxon>Gammaproteobacteria</taxon>
        <taxon>sulfur-oxidizing symbionts</taxon>
    </lineage>
</organism>
<gene>
    <name evidence="2" type="ORF">DIZ80_02945</name>
</gene>
<evidence type="ECO:0000256" key="1">
    <source>
        <dbReference type="SAM" id="MobiDB-lite"/>
    </source>
</evidence>
<evidence type="ECO:0000313" key="3">
    <source>
        <dbReference type="Proteomes" id="UP000254266"/>
    </source>
</evidence>
<reference evidence="2 3" key="1">
    <citation type="journal article" date="2018" name="ISME J.">
        <title>Endosymbiont genomes yield clues of tubeworm success.</title>
        <authorList>
            <person name="Li Y."/>
            <person name="Liles M.R."/>
            <person name="Halanych K.M."/>
        </authorList>
    </citation>
    <scope>NUCLEOTIDE SEQUENCE [LARGE SCALE GENOMIC DNA]</scope>
    <source>
        <strain evidence="2">A1464</strain>
    </source>
</reference>
<sequence>MSDDGIQLSPQLMEDLRDALKKQDARTSDDVMAMQYLVAAAGMMLSDINNPQMNKKDALEDLGGFMTHVFEYMEAQKPQMAPPPSQDAFGVWKPK</sequence>
<comment type="caution">
    <text evidence="2">The sequence shown here is derived from an EMBL/GenBank/DDBJ whole genome shotgun (WGS) entry which is preliminary data.</text>
</comment>
<proteinExistence type="predicted"/>
<keyword evidence="3" id="KW-1185">Reference proteome</keyword>
<dbReference type="AlphaFoldDB" id="A0A370DHU1"/>
<name>A0A370DHU1_9GAMM</name>
<evidence type="ECO:0000313" key="2">
    <source>
        <dbReference type="EMBL" id="RDH84451.1"/>
    </source>
</evidence>
<dbReference type="EMBL" id="QFXC01000007">
    <property type="protein sequence ID" value="RDH84451.1"/>
    <property type="molecule type" value="Genomic_DNA"/>
</dbReference>
<protein>
    <submittedName>
        <fullName evidence="2">Uncharacterized protein</fullName>
    </submittedName>
</protein>
<feature type="region of interest" description="Disordered" evidence="1">
    <location>
        <begin position="76"/>
        <end position="95"/>
    </location>
</feature>
<dbReference type="Proteomes" id="UP000254266">
    <property type="component" value="Unassembled WGS sequence"/>
</dbReference>
<accession>A0A370DHU1</accession>